<evidence type="ECO:0000313" key="3">
    <source>
        <dbReference type="EMBL" id="AMC94220.1"/>
    </source>
</evidence>
<protein>
    <recommendedName>
        <fullName evidence="2">Phage capsid-like C-terminal domain-containing protein</fullName>
    </recommendedName>
</protein>
<dbReference type="InterPro" id="IPR054612">
    <property type="entry name" value="Phage_capsid-like_C"/>
</dbReference>
<dbReference type="Pfam" id="PF05065">
    <property type="entry name" value="Phage_capsid"/>
    <property type="match status" value="1"/>
</dbReference>
<accession>A0A0X8H1D3</accession>
<evidence type="ECO:0000259" key="2">
    <source>
        <dbReference type="Pfam" id="PF05065"/>
    </source>
</evidence>
<proteinExistence type="predicted"/>
<dbReference type="EMBL" id="CP013213">
    <property type="protein sequence ID" value="AMC94220.1"/>
    <property type="molecule type" value="Genomic_DNA"/>
</dbReference>
<evidence type="ECO:0000256" key="1">
    <source>
        <dbReference type="ARBA" id="ARBA00004328"/>
    </source>
</evidence>
<gene>
    <name evidence="3" type="ORF">AOC36_09560</name>
</gene>
<keyword evidence="4" id="KW-1185">Reference proteome</keyword>
<dbReference type="AlphaFoldDB" id="A0A0X8H1D3"/>
<comment type="subcellular location">
    <subcellularLocation>
        <location evidence="1">Virion</location>
    </subcellularLocation>
</comment>
<dbReference type="SUPFAM" id="SSF56563">
    <property type="entry name" value="Major capsid protein gp5"/>
    <property type="match status" value="1"/>
</dbReference>
<dbReference type="Proteomes" id="UP000063781">
    <property type="component" value="Chromosome"/>
</dbReference>
<organism evidence="3 4">
    <name type="scientific">Erysipelothrix larvae</name>
    <dbReference type="NCBI Taxonomy" id="1514105"/>
    <lineage>
        <taxon>Bacteria</taxon>
        <taxon>Bacillati</taxon>
        <taxon>Bacillota</taxon>
        <taxon>Erysipelotrichia</taxon>
        <taxon>Erysipelotrichales</taxon>
        <taxon>Erysipelotrichaceae</taxon>
        <taxon>Erysipelothrix</taxon>
    </lineage>
</organism>
<evidence type="ECO:0000313" key="4">
    <source>
        <dbReference type="Proteomes" id="UP000063781"/>
    </source>
</evidence>
<name>A0A0X8H1D3_9FIRM</name>
<feature type="domain" description="Phage capsid-like C-terminal" evidence="2">
    <location>
        <begin position="120"/>
        <end position="379"/>
    </location>
</feature>
<reference evidence="3 4" key="1">
    <citation type="submission" date="2015-10" db="EMBL/GenBank/DDBJ databases">
        <title>Erysipelothrix larvae sp. LV19 isolated from the larval gut of the rhinoceros beetle, Trypoxylus dichotomus.</title>
        <authorList>
            <person name="Lim S."/>
            <person name="Kim B.-C."/>
        </authorList>
    </citation>
    <scope>NUCLEOTIDE SEQUENCE [LARGE SCALE GENOMIC DNA]</scope>
    <source>
        <strain evidence="3 4">LV19</strain>
    </source>
</reference>
<dbReference type="KEGG" id="erl:AOC36_09560"/>
<dbReference type="InterPro" id="IPR024455">
    <property type="entry name" value="Phage_capsid"/>
</dbReference>
<dbReference type="RefSeq" id="WP_067633700.1">
    <property type="nucleotide sequence ID" value="NZ_CP013213.1"/>
</dbReference>
<dbReference type="OrthoDB" id="1887172at2"/>
<dbReference type="STRING" id="1514105.AOC36_09560"/>
<dbReference type="NCBIfam" id="TIGR01554">
    <property type="entry name" value="major_cap_HK97"/>
    <property type="match status" value="1"/>
</dbReference>
<sequence length="384" mass="42085">MDIKIMNLEQVRARKMEIKSQLESGTLEANDALETEIRSLNDREDEILAAAERRTQLLNDVVVRGGVVAQMQPINTHDNLTQENEETVYRSAFLNNIRGVALSEAEHRAFSTAQESARAVVPTVTQNKIIELLEQSAPLLSEIDLLRVAGGITIPVEEPISEASKHAENATITASEDKVIAVNLFGYEVTKLLKASKSITRMSVDAFEDWLVKNLVRSISRKLKKLILFGSGTGEAKGIDKIVWTADNSVTVASAGTLTANNVLSLVGLLPGAYDAGAKWILSKKTLLNDFLPLQDKAKNDLVQIVNGEYHIQGYPVLMDDDVPRGCAYLGNLYEGYKGNMPEEINVVSDFSLTSNNYEFLGAAMFDGTPALEKAFVKLIKASE</sequence>